<comment type="caution">
    <text evidence="8">The sequence shown here is derived from an EMBL/GenBank/DDBJ whole genome shotgun (WGS) entry which is preliminary data.</text>
</comment>
<dbReference type="PANTHER" id="PTHR24305:SF210">
    <property type="entry name" value="CYTOCHROME P450 MONOOXYGENASE ASQL-RELATED"/>
    <property type="match status" value="1"/>
</dbReference>
<evidence type="ECO:0000256" key="7">
    <source>
        <dbReference type="SAM" id="Phobius"/>
    </source>
</evidence>
<evidence type="ECO:0000256" key="3">
    <source>
        <dbReference type="ARBA" id="ARBA00022617"/>
    </source>
</evidence>
<reference evidence="8 9" key="1">
    <citation type="submission" date="2018-06" db="EMBL/GenBank/DDBJ databases">
        <title>Complete Genomes of Monosporascus.</title>
        <authorList>
            <person name="Robinson A.J."/>
            <person name="Natvig D.O."/>
        </authorList>
    </citation>
    <scope>NUCLEOTIDE SEQUENCE [LARGE SCALE GENOMIC DNA]</scope>
    <source>
        <strain evidence="8 9">CBS 609.92</strain>
    </source>
</reference>
<gene>
    <name evidence="8" type="ORF">DL762_003297</name>
</gene>
<dbReference type="InterPro" id="IPR017972">
    <property type="entry name" value="Cyt_P450_CS"/>
</dbReference>
<evidence type="ECO:0008006" key="10">
    <source>
        <dbReference type="Google" id="ProtNLM"/>
    </source>
</evidence>
<proteinExistence type="inferred from homology"/>
<evidence type="ECO:0000313" key="9">
    <source>
        <dbReference type="Proteomes" id="UP000294003"/>
    </source>
</evidence>
<keyword evidence="7" id="KW-0812">Transmembrane</keyword>
<dbReference type="InterPro" id="IPR001128">
    <property type="entry name" value="Cyt_P450"/>
</dbReference>
<dbReference type="EMBL" id="QJNS01000075">
    <property type="protein sequence ID" value="RYO89274.1"/>
    <property type="molecule type" value="Genomic_DNA"/>
</dbReference>
<dbReference type="PROSITE" id="PS00086">
    <property type="entry name" value="CYTOCHROME_P450"/>
    <property type="match status" value="1"/>
</dbReference>
<comment type="similarity">
    <text evidence="2 6">Belongs to the cytochrome P450 family.</text>
</comment>
<evidence type="ECO:0000313" key="8">
    <source>
        <dbReference type="EMBL" id="RYO89274.1"/>
    </source>
</evidence>
<keyword evidence="3 6" id="KW-0349">Heme</keyword>
<keyword evidence="6" id="KW-0503">Monooxygenase</keyword>
<name>A0ABY0HAY9_9PEZI</name>
<comment type="cofactor">
    <cofactor evidence="1">
        <name>heme</name>
        <dbReference type="ChEBI" id="CHEBI:30413"/>
    </cofactor>
</comment>
<evidence type="ECO:0000256" key="5">
    <source>
        <dbReference type="ARBA" id="ARBA00023004"/>
    </source>
</evidence>
<dbReference type="Pfam" id="PF00067">
    <property type="entry name" value="p450"/>
    <property type="match status" value="1"/>
</dbReference>
<accession>A0ABY0HAY9</accession>
<evidence type="ECO:0000256" key="4">
    <source>
        <dbReference type="ARBA" id="ARBA00022723"/>
    </source>
</evidence>
<keyword evidence="5 6" id="KW-0408">Iron</keyword>
<organism evidence="8 9">
    <name type="scientific">Monosporascus cannonballus</name>
    <dbReference type="NCBI Taxonomy" id="155416"/>
    <lineage>
        <taxon>Eukaryota</taxon>
        <taxon>Fungi</taxon>
        <taxon>Dikarya</taxon>
        <taxon>Ascomycota</taxon>
        <taxon>Pezizomycotina</taxon>
        <taxon>Sordariomycetes</taxon>
        <taxon>Xylariomycetidae</taxon>
        <taxon>Xylariales</taxon>
        <taxon>Xylariales incertae sedis</taxon>
        <taxon>Monosporascus</taxon>
    </lineage>
</organism>
<dbReference type="Proteomes" id="UP000294003">
    <property type="component" value="Unassembled WGS sequence"/>
</dbReference>
<dbReference type="SUPFAM" id="SSF48264">
    <property type="entry name" value="Cytochrome P450"/>
    <property type="match status" value="1"/>
</dbReference>
<keyword evidence="7" id="KW-0472">Membrane</keyword>
<keyword evidence="4 6" id="KW-0479">Metal-binding</keyword>
<evidence type="ECO:0000256" key="1">
    <source>
        <dbReference type="ARBA" id="ARBA00001971"/>
    </source>
</evidence>
<keyword evidence="9" id="KW-1185">Reference proteome</keyword>
<protein>
    <recommendedName>
        <fullName evidence="10">Cytochrome P450</fullName>
    </recommendedName>
</protein>
<evidence type="ECO:0000256" key="6">
    <source>
        <dbReference type="RuleBase" id="RU000461"/>
    </source>
</evidence>
<keyword evidence="6" id="KW-0560">Oxidoreductase</keyword>
<dbReference type="InterPro" id="IPR036396">
    <property type="entry name" value="Cyt_P450_sf"/>
</dbReference>
<dbReference type="InterPro" id="IPR002401">
    <property type="entry name" value="Cyt_P450_E_grp-I"/>
</dbReference>
<dbReference type="InterPro" id="IPR050121">
    <property type="entry name" value="Cytochrome_P450_monoxygenase"/>
</dbReference>
<dbReference type="PRINTS" id="PR00463">
    <property type="entry name" value="EP450I"/>
</dbReference>
<keyword evidence="7" id="KW-1133">Transmembrane helix</keyword>
<evidence type="ECO:0000256" key="2">
    <source>
        <dbReference type="ARBA" id="ARBA00010617"/>
    </source>
</evidence>
<dbReference type="PANTHER" id="PTHR24305">
    <property type="entry name" value="CYTOCHROME P450"/>
    <property type="match status" value="1"/>
</dbReference>
<sequence length="450" mass="51555">MAEMKSLDWFLAKLSSWVSTHGYFPLAVTIILVYSLIRVTYLLWFHPLSKIPGPKLAAVSNVYYGWACSDQGRPTFLKSDLLDDPSKYPGLFSVKDVDEHRAARRIFQPAFNPRLYSEYAPTIDKYVSMWLGKLEKLSASAGGVDMTHWVEYLMADIGGMMAFGFEYRNIESEHGGLLLEAISSFGWWGTLRVALKRFPLLSPLQWFFLRPHMLFTYIKSTATNVQAVADRLKNRDQKRKDYMTPILTEGQPLPPTEYLTAHVTNIVYGHVETSTVATAAVYFLLMHPEVHRKLQQELRDNFRSFDQLTDKALQSIQWLGAVIDETIRLHTNVPYGLPRISPGAEIDGYHIAKGCVVTTCAFATTHSPKYFQKPREFRPERWLPRTHADYDKIFDHDNRSAFRPFSMGSRGCIGQGVAGEIHWERDLRLYTVWQKPPVKVRFHPASPTKA</sequence>
<dbReference type="Gene3D" id="1.10.630.10">
    <property type="entry name" value="Cytochrome P450"/>
    <property type="match status" value="1"/>
</dbReference>
<feature type="transmembrane region" description="Helical" evidence="7">
    <location>
        <begin position="23"/>
        <end position="45"/>
    </location>
</feature>